<feature type="domain" description="Glucose/Sorbosone dehydrogenase" evidence="1">
    <location>
        <begin position="28"/>
        <end position="188"/>
    </location>
</feature>
<dbReference type="InterPro" id="IPR011042">
    <property type="entry name" value="6-blade_b-propeller_TolB-like"/>
</dbReference>
<protein>
    <submittedName>
        <fullName evidence="2">Sorbosone dehydrogenase family protein</fullName>
    </submittedName>
</protein>
<evidence type="ECO:0000313" key="3">
    <source>
        <dbReference type="Proteomes" id="UP000280073"/>
    </source>
</evidence>
<evidence type="ECO:0000259" key="1">
    <source>
        <dbReference type="Pfam" id="PF07995"/>
    </source>
</evidence>
<dbReference type="Proteomes" id="UP000280073">
    <property type="component" value="Unassembled WGS sequence"/>
</dbReference>
<evidence type="ECO:0000313" key="2">
    <source>
        <dbReference type="EMBL" id="RSR50120.1"/>
    </source>
</evidence>
<dbReference type="AlphaFoldDB" id="A0A429MMA4"/>
<dbReference type="SUPFAM" id="SSF50952">
    <property type="entry name" value="Soluble quinoprotein glucose dehydrogenase"/>
    <property type="match status" value="1"/>
</dbReference>
<organism evidence="2 3">
    <name type="scientific">Acinetobacter baumannii</name>
    <dbReference type="NCBI Taxonomy" id="470"/>
    <lineage>
        <taxon>Bacteria</taxon>
        <taxon>Pseudomonadati</taxon>
        <taxon>Pseudomonadota</taxon>
        <taxon>Gammaproteobacteria</taxon>
        <taxon>Moraxellales</taxon>
        <taxon>Moraxellaceae</taxon>
        <taxon>Acinetobacter</taxon>
        <taxon>Acinetobacter calcoaceticus/baumannii complex</taxon>
    </lineage>
</organism>
<comment type="caution">
    <text evidence="2">The sequence shown here is derived from an EMBL/GenBank/DDBJ whole genome shotgun (WGS) entry which is preliminary data.</text>
</comment>
<dbReference type="Pfam" id="PF07995">
    <property type="entry name" value="GSDH"/>
    <property type="match status" value="1"/>
</dbReference>
<dbReference type="Gene3D" id="2.120.10.30">
    <property type="entry name" value="TolB, C-terminal domain"/>
    <property type="match status" value="1"/>
</dbReference>
<reference evidence="2 3" key="1">
    <citation type="submission" date="2018-10" db="EMBL/GenBank/DDBJ databases">
        <title>GWAS and RNA-Seq identify cryptic mechanisms of antimicrobial resistance in Acinetobacter baumannii.</title>
        <authorList>
            <person name="Sahl J.W."/>
        </authorList>
    </citation>
    <scope>NUCLEOTIDE SEQUENCE [LARGE SCALE GENOMIC DNA]</scope>
    <source>
        <strain evidence="2 3">TG28175</strain>
    </source>
</reference>
<dbReference type="EMBL" id="RFDI01001034">
    <property type="protein sequence ID" value="RSR50120.1"/>
    <property type="molecule type" value="Genomic_DNA"/>
</dbReference>
<accession>A0A429MMA4</accession>
<dbReference type="InterPro" id="IPR011041">
    <property type="entry name" value="Quinoprot_gluc/sorb_DH_b-prop"/>
</dbReference>
<dbReference type="PANTHER" id="PTHR19328:SF55">
    <property type="entry name" value="BLR6566 PROTEIN"/>
    <property type="match status" value="1"/>
</dbReference>
<name>A0A429MMA4_ACIBA</name>
<sequence length="282" mass="30907">MRFPYQEGETHITSTGTKVLDLPGGPLNHHWTKNVIANREGTKLYITVGSNSNVAENGLDQEKGRAQIMEFDIASGQSRPFATGLRNPNGMAWQPQSGKLWTVVNERDEIGSDLVPDYMTSVQDGAFYGWPYSYYGQHVDVRVKPQNPDMVARAIKPDYALGNHTASLGLAFYTAELMPQFRGGAFIGQHGSWNRKPHSGYKVIFVPFRSGQPSGPPQDILTGFLSEKGKAYGRPVGVAIDFSGAVLVADDVGNTIWRVSPVAETTYESPTQQSIRSSVTQP</sequence>
<dbReference type="InterPro" id="IPR012938">
    <property type="entry name" value="Glc/Sorbosone_DH"/>
</dbReference>
<feature type="non-terminal residue" evidence="2">
    <location>
        <position position="1"/>
    </location>
</feature>
<gene>
    <name evidence="2" type="ORF">EA686_17205</name>
</gene>
<dbReference type="PANTHER" id="PTHR19328">
    <property type="entry name" value="HEDGEHOG-INTERACTING PROTEIN"/>
    <property type="match status" value="1"/>
</dbReference>
<proteinExistence type="predicted"/>